<dbReference type="PANTHER" id="PTHR32308">
    <property type="entry name" value="LYASE BETA SUBUNIT, PUTATIVE (AFU_ORTHOLOGUE AFUA_4G13030)-RELATED"/>
    <property type="match status" value="1"/>
</dbReference>
<feature type="binding site" evidence="5">
    <location>
        <position position="60"/>
    </location>
    <ligand>
        <name>substrate</name>
    </ligand>
</feature>
<dbReference type="GO" id="GO:0003824">
    <property type="term" value="F:catalytic activity"/>
    <property type="evidence" value="ECO:0007669"/>
    <property type="project" value="InterPro"/>
</dbReference>
<dbReference type="PANTHER" id="PTHR32308:SF10">
    <property type="entry name" value="CITRATE LYASE SUBUNIT BETA"/>
    <property type="match status" value="1"/>
</dbReference>
<evidence type="ECO:0000256" key="5">
    <source>
        <dbReference type="PIRSR" id="PIRSR015582-1"/>
    </source>
</evidence>
<evidence type="ECO:0000313" key="8">
    <source>
        <dbReference type="EMBL" id="KRP98764.1"/>
    </source>
</evidence>
<dbReference type="AlphaFoldDB" id="A0A0R3CRF8"/>
<dbReference type="PIRSF" id="PIRSF015582">
    <property type="entry name" value="Cit_lyase_B"/>
    <property type="match status" value="1"/>
</dbReference>
<keyword evidence="4 6" id="KW-0460">Magnesium</keyword>
<dbReference type="SUPFAM" id="SSF51621">
    <property type="entry name" value="Phosphoenolpyruvate/pyruvate domain"/>
    <property type="match status" value="1"/>
</dbReference>
<gene>
    <name evidence="8" type="ORF">AOQ72_16830</name>
</gene>
<dbReference type="InterPro" id="IPR040442">
    <property type="entry name" value="Pyrv_kinase-like_dom_sf"/>
</dbReference>
<evidence type="ECO:0000259" key="7">
    <source>
        <dbReference type="Pfam" id="PF03328"/>
    </source>
</evidence>
<comment type="caution">
    <text evidence="8">The sequence shown here is derived from an EMBL/GenBank/DDBJ whole genome shotgun (WGS) entry which is preliminary data.</text>
</comment>
<dbReference type="InterPro" id="IPR005000">
    <property type="entry name" value="Aldolase/citrate-lyase_domain"/>
</dbReference>
<dbReference type="InterPro" id="IPR015813">
    <property type="entry name" value="Pyrv/PenolPyrv_kinase-like_dom"/>
</dbReference>
<organism evidence="8 9">
    <name type="scientific">Bradyrhizobium yuanmingense</name>
    <dbReference type="NCBI Taxonomy" id="108015"/>
    <lineage>
        <taxon>Bacteria</taxon>
        <taxon>Pseudomonadati</taxon>
        <taxon>Pseudomonadota</taxon>
        <taxon>Alphaproteobacteria</taxon>
        <taxon>Hyphomicrobiales</taxon>
        <taxon>Nitrobacteraceae</taxon>
        <taxon>Bradyrhizobium</taxon>
    </lineage>
</organism>
<dbReference type="Proteomes" id="UP000051380">
    <property type="component" value="Unassembled WGS sequence"/>
</dbReference>
<feature type="binding site" evidence="5">
    <location>
        <position position="123"/>
    </location>
    <ligand>
        <name>substrate</name>
    </ligand>
</feature>
<dbReference type="Pfam" id="PF03328">
    <property type="entry name" value="HpcH_HpaI"/>
    <property type="match status" value="1"/>
</dbReference>
<reference evidence="8 9" key="1">
    <citation type="submission" date="2015-09" db="EMBL/GenBank/DDBJ databases">
        <title>Draft Genome Sequence of the Strain BR 3267 (Bradyrhizobium yuanmingense) recommended as inoculant for cowpea in Brazil.</title>
        <authorList>
            <person name="Simoes-Araujo J.L."/>
            <person name="Zilli J.E."/>
        </authorList>
    </citation>
    <scope>NUCLEOTIDE SEQUENCE [LARGE SCALE GENOMIC DNA]</scope>
    <source>
        <strain evidence="8 9">BR3267</strain>
    </source>
</reference>
<feature type="domain" description="HpcH/HpaI aldolase/citrate lyase" evidence="7">
    <location>
        <begin position="1"/>
        <end position="224"/>
    </location>
</feature>
<dbReference type="GO" id="GO:0006107">
    <property type="term" value="P:oxaloacetate metabolic process"/>
    <property type="evidence" value="ECO:0007669"/>
    <property type="project" value="TreeGrafter"/>
</dbReference>
<evidence type="ECO:0000256" key="4">
    <source>
        <dbReference type="ARBA" id="ARBA00022842"/>
    </source>
</evidence>
<dbReference type="EMBL" id="LJYF01000018">
    <property type="protein sequence ID" value="KRP98764.1"/>
    <property type="molecule type" value="Genomic_DNA"/>
</dbReference>
<name>A0A0R3CRF8_9BRAD</name>
<accession>A0A0R3CRF8</accession>
<protein>
    <recommendedName>
        <fullName evidence="7">HpcH/HpaI aldolase/citrate lyase domain-containing protein</fullName>
    </recommendedName>
</protein>
<sequence>MLFVPGNKLDWMLKAPKYGSDALILDLEDSVAVPEKPEARKAVRQAITELCSKSIGRFVRLNAWRTGFLIEDITAVAVPGLDGVILPKAEGPEDVAALDLVLGEIEASRGLPPGGIEICPYAETASGLYKFYDICMASQRIKRAGGVTGPGPGGDMSRSLGLRLGEGATEALIFGAYSLLQARAAGITQIEGGMTGKLDDLQLVRTIAEKSKQLGASFASVIHPSHIPVINEVYSPSQSEIDDARGIVSTFTEATARGEAAIRYKSMLIDYANARGALDVLKKAEAFGIDVGTIPSIDPSGT</sequence>
<dbReference type="Gene3D" id="3.20.20.60">
    <property type="entry name" value="Phosphoenolpyruvate-binding domains"/>
    <property type="match status" value="1"/>
</dbReference>
<evidence type="ECO:0000256" key="6">
    <source>
        <dbReference type="PIRSR" id="PIRSR015582-2"/>
    </source>
</evidence>
<feature type="binding site" evidence="6">
    <location>
        <position position="123"/>
    </location>
    <ligand>
        <name>Mg(2+)</name>
        <dbReference type="ChEBI" id="CHEBI:18420"/>
    </ligand>
</feature>
<proteinExistence type="inferred from homology"/>
<evidence type="ECO:0000256" key="1">
    <source>
        <dbReference type="ARBA" id="ARBA00001946"/>
    </source>
</evidence>
<keyword evidence="3 6" id="KW-0479">Metal-binding</keyword>
<feature type="binding site" evidence="6">
    <location>
        <position position="155"/>
    </location>
    <ligand>
        <name>Mg(2+)</name>
        <dbReference type="ChEBI" id="CHEBI:18420"/>
    </ligand>
</feature>
<dbReference type="InterPro" id="IPR011206">
    <property type="entry name" value="Citrate_lyase_beta/mcl1/mcl2"/>
</dbReference>
<evidence type="ECO:0000313" key="9">
    <source>
        <dbReference type="Proteomes" id="UP000051380"/>
    </source>
</evidence>
<evidence type="ECO:0000256" key="2">
    <source>
        <dbReference type="ARBA" id="ARBA00005568"/>
    </source>
</evidence>
<dbReference type="GO" id="GO:0000287">
    <property type="term" value="F:magnesium ion binding"/>
    <property type="evidence" value="ECO:0007669"/>
    <property type="project" value="TreeGrafter"/>
</dbReference>
<evidence type="ECO:0000256" key="3">
    <source>
        <dbReference type="ARBA" id="ARBA00022723"/>
    </source>
</evidence>
<comment type="cofactor">
    <cofactor evidence="1">
        <name>Mg(2+)</name>
        <dbReference type="ChEBI" id="CHEBI:18420"/>
    </cofactor>
</comment>
<comment type="similarity">
    <text evidence="2">Belongs to the HpcH/HpaI aldolase family.</text>
</comment>